<dbReference type="EMBL" id="BGZK01000044">
    <property type="protein sequence ID" value="GBP11013.1"/>
    <property type="molecule type" value="Genomic_DNA"/>
</dbReference>
<evidence type="ECO:0000313" key="3">
    <source>
        <dbReference type="Proteomes" id="UP000299102"/>
    </source>
</evidence>
<organism evidence="2 3">
    <name type="scientific">Eumeta variegata</name>
    <name type="common">Bagworm moth</name>
    <name type="synonym">Eumeta japonica</name>
    <dbReference type="NCBI Taxonomy" id="151549"/>
    <lineage>
        <taxon>Eukaryota</taxon>
        <taxon>Metazoa</taxon>
        <taxon>Ecdysozoa</taxon>
        <taxon>Arthropoda</taxon>
        <taxon>Hexapoda</taxon>
        <taxon>Insecta</taxon>
        <taxon>Pterygota</taxon>
        <taxon>Neoptera</taxon>
        <taxon>Endopterygota</taxon>
        <taxon>Lepidoptera</taxon>
        <taxon>Glossata</taxon>
        <taxon>Ditrysia</taxon>
        <taxon>Tineoidea</taxon>
        <taxon>Psychidae</taxon>
        <taxon>Oiketicinae</taxon>
        <taxon>Eumeta</taxon>
    </lineage>
</organism>
<feature type="compositionally biased region" description="Basic and acidic residues" evidence="1">
    <location>
        <begin position="14"/>
        <end position="30"/>
    </location>
</feature>
<evidence type="ECO:0000313" key="2">
    <source>
        <dbReference type="EMBL" id="GBP11013.1"/>
    </source>
</evidence>
<reference evidence="2 3" key="1">
    <citation type="journal article" date="2019" name="Commun. Biol.">
        <title>The bagworm genome reveals a unique fibroin gene that provides high tensile strength.</title>
        <authorList>
            <person name="Kono N."/>
            <person name="Nakamura H."/>
            <person name="Ohtoshi R."/>
            <person name="Tomita M."/>
            <person name="Numata K."/>
            <person name="Arakawa K."/>
        </authorList>
    </citation>
    <scope>NUCLEOTIDE SEQUENCE [LARGE SCALE GENOMIC DNA]</scope>
</reference>
<dbReference type="Proteomes" id="UP000299102">
    <property type="component" value="Unassembled WGS sequence"/>
</dbReference>
<feature type="region of interest" description="Disordered" evidence="1">
    <location>
        <begin position="168"/>
        <end position="220"/>
    </location>
</feature>
<keyword evidence="3" id="KW-1185">Reference proteome</keyword>
<dbReference type="AlphaFoldDB" id="A0A4C1T921"/>
<comment type="caution">
    <text evidence="2">The sequence shown here is derived from an EMBL/GenBank/DDBJ whole genome shotgun (WGS) entry which is preliminary data.</text>
</comment>
<gene>
    <name evidence="2" type="ORF">EVAR_79694_1</name>
</gene>
<sequence>MKPGGGSQNFSEATTHEVRPPPDKRRDDSLGRSPTPDGLYNKPDLSISCLGSSLTGFPRTETVIGFCKIPKYMNTIGTRIKNGNEIRIDSKIYLYKRLRSTFDVHVDEAAGLAPVAPAAPAPCAPCSPASWRGRIHHAQRHAAPHHTPPPHVTTTPCYRLCSHEPARTRLVKPPNHGSLGASRRHASAGQGWRVSRRRDEEARRYGAPAAPRTLRSRTSAAPPVLAAVPLRANHTPNNAASHYLLQRFISSYMGLMVAVREIIQR</sequence>
<proteinExistence type="predicted"/>
<protein>
    <submittedName>
        <fullName evidence="2">Uncharacterized protein</fullName>
    </submittedName>
</protein>
<name>A0A4C1T921_EUMVA</name>
<accession>A0A4C1T921</accession>
<evidence type="ECO:0000256" key="1">
    <source>
        <dbReference type="SAM" id="MobiDB-lite"/>
    </source>
</evidence>
<feature type="region of interest" description="Disordered" evidence="1">
    <location>
        <begin position="1"/>
        <end position="39"/>
    </location>
</feature>